<dbReference type="OMA" id="ERCNTKE"/>
<dbReference type="Proteomes" id="UP000688137">
    <property type="component" value="Unassembled WGS sequence"/>
</dbReference>
<dbReference type="Pfam" id="PF00069">
    <property type="entry name" value="Pkinase"/>
    <property type="match status" value="1"/>
</dbReference>
<keyword evidence="1 10" id="KW-0723">Serine/threonine-protein kinase</keyword>
<evidence type="ECO:0000256" key="8">
    <source>
        <dbReference type="PIRSR" id="PIRSR630616-3"/>
    </source>
</evidence>
<evidence type="ECO:0000256" key="3">
    <source>
        <dbReference type="ARBA" id="ARBA00022741"/>
    </source>
</evidence>
<proteinExistence type="inferred from homology"/>
<evidence type="ECO:0000256" key="2">
    <source>
        <dbReference type="ARBA" id="ARBA00022679"/>
    </source>
</evidence>
<evidence type="ECO:0000256" key="9">
    <source>
        <dbReference type="PROSITE-ProRule" id="PRU10141"/>
    </source>
</evidence>
<dbReference type="PROSITE" id="PS00108">
    <property type="entry name" value="PROTEIN_KINASE_ST"/>
    <property type="match status" value="1"/>
</dbReference>
<keyword evidence="2" id="KW-0808">Transferase</keyword>
<feature type="binding site" evidence="7">
    <location>
        <begin position="296"/>
        <end position="297"/>
    </location>
    <ligand>
        <name>ATP</name>
        <dbReference type="ChEBI" id="CHEBI:30616"/>
    </ligand>
</feature>
<feature type="region of interest" description="Disordered" evidence="11">
    <location>
        <begin position="50"/>
        <end position="91"/>
    </location>
</feature>
<dbReference type="SMART" id="SM00220">
    <property type="entry name" value="S_TKc"/>
    <property type="match status" value="1"/>
</dbReference>
<evidence type="ECO:0000259" key="12">
    <source>
        <dbReference type="PROSITE" id="PS50011"/>
    </source>
</evidence>
<dbReference type="AlphaFoldDB" id="A0A8S1PEX0"/>
<evidence type="ECO:0000256" key="4">
    <source>
        <dbReference type="ARBA" id="ARBA00022777"/>
    </source>
</evidence>
<dbReference type="PROSITE" id="PS00107">
    <property type="entry name" value="PROTEIN_KINASE_ATP"/>
    <property type="match status" value="1"/>
</dbReference>
<evidence type="ECO:0000313" key="13">
    <source>
        <dbReference type="EMBL" id="CAD8101790.1"/>
    </source>
</evidence>
<feature type="cross-link" description="Glycyl lysine isopeptide (Lys-Gly) (interchain with G-Cter in SUMO2)" evidence="8">
    <location>
        <position position="294"/>
    </location>
</feature>
<evidence type="ECO:0000256" key="10">
    <source>
        <dbReference type="RuleBase" id="RU000304"/>
    </source>
</evidence>
<gene>
    <name evidence="13" type="ORF">PPRIM_AZ9-3.1.T1160134</name>
</gene>
<evidence type="ECO:0000256" key="1">
    <source>
        <dbReference type="ARBA" id="ARBA00022527"/>
    </source>
</evidence>
<feature type="domain" description="Protein kinase" evidence="12">
    <location>
        <begin position="169"/>
        <end position="416"/>
    </location>
</feature>
<keyword evidence="3 7" id="KW-0547">Nucleotide-binding</keyword>
<evidence type="ECO:0000313" key="14">
    <source>
        <dbReference type="Proteomes" id="UP000688137"/>
    </source>
</evidence>
<name>A0A8S1PEX0_PARPR</name>
<dbReference type="FunFam" id="3.30.200.20:FF:000042">
    <property type="entry name" value="Aurora kinase A"/>
    <property type="match status" value="1"/>
</dbReference>
<feature type="binding site" evidence="7 9">
    <location>
        <position position="198"/>
    </location>
    <ligand>
        <name>ATP</name>
        <dbReference type="ChEBI" id="CHEBI:30616"/>
    </ligand>
</feature>
<keyword evidence="14" id="KW-1185">Reference proteome</keyword>
<dbReference type="GO" id="GO:0004674">
    <property type="term" value="F:protein serine/threonine kinase activity"/>
    <property type="evidence" value="ECO:0007669"/>
    <property type="project" value="UniProtKB-KW"/>
</dbReference>
<sequence length="418" mass="48259">MKRLSSQNKTTRSSQVISNGIYFGQFQNPQPLLTAVSNTQLKPTQDLRRRNFIPKKRLQSPKILSPRQQNTKPIKSFFQTKPSPKASYKPPTIIVTQPTNRSTVIRIRSPIKRNQQPLISQEMDNKSIELLQELANSQLNRTSRKKRRPQTAGGYTIPSQHFSNNIENYLIQEQIGQGSYGIVKVGLNLLNGQQVAIKIYERIKIISKKEYIRKEIQILSSLQHPNIVQLLDVIYTDTQVQLVMEYVGPLSLRAYLKQQPNKLIPETEAKNIFLQVVKAIDYCHSKNIIHRDIKLENILIKDNKIKLIDFGFSSFIEHKTTSYCGTPSYMAPEIILKIDYGKPADIWSLGILLYVMLHGKFPFQGKEQKELFSKIKTGIFSSNGISQQAQRLINNMLRVRSYERCNTKEIIKDQWFQQ</sequence>
<protein>
    <recommendedName>
        <fullName evidence="12">Protein kinase domain-containing protein</fullName>
    </recommendedName>
</protein>
<keyword evidence="4" id="KW-0418">Kinase</keyword>
<dbReference type="InterPro" id="IPR008271">
    <property type="entry name" value="Ser/Thr_kinase_AS"/>
</dbReference>
<evidence type="ECO:0000256" key="6">
    <source>
        <dbReference type="PIRSR" id="PIRSR630616-1"/>
    </source>
</evidence>
<feature type="compositionally biased region" description="Basic residues" evidence="11">
    <location>
        <begin position="50"/>
        <end position="59"/>
    </location>
</feature>
<comment type="similarity">
    <text evidence="10">Belongs to the protein kinase superfamily.</text>
</comment>
<accession>A0A8S1PEX0</accession>
<dbReference type="PANTHER" id="PTHR24350">
    <property type="entry name" value="SERINE/THREONINE-PROTEIN KINASE IAL-RELATED"/>
    <property type="match status" value="1"/>
</dbReference>
<feature type="binding site" evidence="7">
    <location>
        <position position="309"/>
    </location>
    <ligand>
        <name>ATP</name>
        <dbReference type="ChEBI" id="CHEBI:30616"/>
    </ligand>
</feature>
<organism evidence="13 14">
    <name type="scientific">Paramecium primaurelia</name>
    <dbReference type="NCBI Taxonomy" id="5886"/>
    <lineage>
        <taxon>Eukaryota</taxon>
        <taxon>Sar</taxon>
        <taxon>Alveolata</taxon>
        <taxon>Ciliophora</taxon>
        <taxon>Intramacronucleata</taxon>
        <taxon>Oligohymenophorea</taxon>
        <taxon>Peniculida</taxon>
        <taxon>Parameciidae</taxon>
        <taxon>Paramecium</taxon>
    </lineage>
</organism>
<feature type="active site" description="Proton acceptor" evidence="6">
    <location>
        <position position="292"/>
    </location>
</feature>
<comment type="caution">
    <text evidence="13">The sequence shown here is derived from an EMBL/GenBank/DDBJ whole genome shotgun (WGS) entry which is preliminary data.</text>
</comment>
<feature type="region of interest" description="Disordered" evidence="11">
    <location>
        <begin position="139"/>
        <end position="159"/>
    </location>
</feature>
<feature type="compositionally biased region" description="Polar residues" evidence="11">
    <location>
        <begin position="66"/>
        <end position="82"/>
    </location>
</feature>
<dbReference type="PROSITE" id="PS50011">
    <property type="entry name" value="PROTEIN_KINASE_DOM"/>
    <property type="match status" value="1"/>
</dbReference>
<dbReference type="InterPro" id="IPR030616">
    <property type="entry name" value="Aur-like"/>
</dbReference>
<reference evidence="13" key="1">
    <citation type="submission" date="2021-01" db="EMBL/GenBank/DDBJ databases">
        <authorList>
            <consortium name="Genoscope - CEA"/>
            <person name="William W."/>
        </authorList>
    </citation>
    <scope>NUCLEOTIDE SEQUENCE</scope>
</reference>
<dbReference type="FunFam" id="1.10.510.10:FF:001191">
    <property type="entry name" value="Uncharacterized protein"/>
    <property type="match status" value="1"/>
</dbReference>
<dbReference type="InterPro" id="IPR000719">
    <property type="entry name" value="Prot_kinase_dom"/>
</dbReference>
<evidence type="ECO:0000256" key="5">
    <source>
        <dbReference type="ARBA" id="ARBA00022840"/>
    </source>
</evidence>
<keyword evidence="5 7" id="KW-0067">ATP-binding</keyword>
<evidence type="ECO:0000256" key="7">
    <source>
        <dbReference type="PIRSR" id="PIRSR630616-2"/>
    </source>
</evidence>
<dbReference type="EMBL" id="CAJJDM010000119">
    <property type="protein sequence ID" value="CAD8101790.1"/>
    <property type="molecule type" value="Genomic_DNA"/>
</dbReference>
<dbReference type="GO" id="GO:0005524">
    <property type="term" value="F:ATP binding"/>
    <property type="evidence" value="ECO:0007669"/>
    <property type="project" value="UniProtKB-UniRule"/>
</dbReference>
<evidence type="ECO:0000256" key="11">
    <source>
        <dbReference type="SAM" id="MobiDB-lite"/>
    </source>
</evidence>
<dbReference type="InterPro" id="IPR017441">
    <property type="entry name" value="Protein_kinase_ATP_BS"/>
</dbReference>